<evidence type="ECO:0000313" key="2">
    <source>
        <dbReference type="Proteomes" id="UP001162501"/>
    </source>
</evidence>
<gene>
    <name evidence="1" type="ORF">MRATA1EN22A_LOCUS19551</name>
</gene>
<reference evidence="1" key="2">
    <citation type="submission" date="2025-03" db="EMBL/GenBank/DDBJ databases">
        <authorList>
            <consortium name="ELIXIR-Norway"/>
            <consortium name="Elixir Norway"/>
        </authorList>
    </citation>
    <scope>NUCLEOTIDE SEQUENCE</scope>
</reference>
<accession>A0AC59ZKP1</accession>
<reference evidence="1" key="1">
    <citation type="submission" date="2023-05" db="EMBL/GenBank/DDBJ databases">
        <authorList>
            <consortium name="ELIXIR-Norway"/>
        </authorList>
    </citation>
    <scope>NUCLEOTIDE SEQUENCE</scope>
</reference>
<evidence type="ECO:0000313" key="1">
    <source>
        <dbReference type="EMBL" id="CAN0449353.1"/>
    </source>
</evidence>
<protein>
    <submittedName>
        <fullName evidence="1">Uncharacterized protein</fullName>
    </submittedName>
</protein>
<proteinExistence type="predicted"/>
<name>A0AC59ZKP1_RANTA</name>
<dbReference type="EMBL" id="OX596087">
    <property type="protein sequence ID" value="CAN0449353.1"/>
    <property type="molecule type" value="Genomic_DNA"/>
</dbReference>
<sequence>MAQEAGDMEDGQLSDSDSDMTVAPSDRPLPVPKALGGDCAVRPFQSTAAVCAPLSHYRTVKSVDSSEESFSDSDDDSSLWKRKRQKCFNTPKPEPFQFDQSSQKPPIAGRKKVNNIWGAVLQEQNQDAVATELGILEMEGTIDRSRQSETYNYLLAKKLKRESQEHTKELDKELEEYMHGGKKMGPKEEENGQGHLKRKRPVKDRVGDRLEMNYKGRYEITEDDSQEKVADEISFRLQEPKKDLIARVVRIIGNKKAIELLMKTAEVEQNGGLFIMNGSRRRTPGGVFLNLLKNTPSISEEQIKDIFYFENQKEYENKKAARKRRMQVMGKKMKQAIKNLNFQEDDDTSRETFASDTNEALASLDESQEGH</sequence>
<dbReference type="Proteomes" id="UP001162501">
    <property type="component" value="Chromosome 3"/>
</dbReference>
<organism evidence="1 2">
    <name type="scientific">Rangifer tarandus platyrhynchus</name>
    <name type="common">Svalbard reindeer</name>
    <dbReference type="NCBI Taxonomy" id="3082113"/>
    <lineage>
        <taxon>Eukaryota</taxon>
        <taxon>Metazoa</taxon>
        <taxon>Chordata</taxon>
        <taxon>Craniata</taxon>
        <taxon>Vertebrata</taxon>
        <taxon>Euteleostomi</taxon>
        <taxon>Mammalia</taxon>
        <taxon>Eutheria</taxon>
        <taxon>Laurasiatheria</taxon>
        <taxon>Artiodactyla</taxon>
        <taxon>Ruminantia</taxon>
        <taxon>Pecora</taxon>
        <taxon>Cervidae</taxon>
        <taxon>Odocoileinae</taxon>
        <taxon>Rangifer</taxon>
    </lineage>
</organism>